<reference evidence="8 9" key="1">
    <citation type="submission" date="2020-07" db="EMBL/GenBank/DDBJ databases">
        <title>Sequencing the genomes of 1000 actinobacteria strains.</title>
        <authorList>
            <person name="Klenk H.-P."/>
        </authorList>
    </citation>
    <scope>NUCLEOTIDE SEQUENCE [LARGE SCALE GENOMIC DNA]</scope>
    <source>
        <strain evidence="8 9">DSM 21349</strain>
    </source>
</reference>
<dbReference type="Proteomes" id="UP000580910">
    <property type="component" value="Unassembled WGS sequence"/>
</dbReference>
<feature type="transmembrane region" description="Helical" evidence="6">
    <location>
        <begin position="62"/>
        <end position="82"/>
    </location>
</feature>
<dbReference type="PANTHER" id="PTHR32322">
    <property type="entry name" value="INNER MEMBRANE TRANSPORTER"/>
    <property type="match status" value="1"/>
</dbReference>
<dbReference type="InterPro" id="IPR000620">
    <property type="entry name" value="EamA_dom"/>
</dbReference>
<evidence type="ECO:0000256" key="3">
    <source>
        <dbReference type="ARBA" id="ARBA00022692"/>
    </source>
</evidence>
<proteinExistence type="inferred from homology"/>
<evidence type="ECO:0000256" key="2">
    <source>
        <dbReference type="ARBA" id="ARBA00007362"/>
    </source>
</evidence>
<accession>A0A7W3J088</accession>
<comment type="subcellular location">
    <subcellularLocation>
        <location evidence="1">Membrane</location>
        <topology evidence="1">Multi-pass membrane protein</topology>
    </subcellularLocation>
</comment>
<dbReference type="InterPro" id="IPR050638">
    <property type="entry name" value="AA-Vitamin_Transporters"/>
</dbReference>
<evidence type="ECO:0000313" key="9">
    <source>
        <dbReference type="Proteomes" id="UP000580910"/>
    </source>
</evidence>
<feature type="domain" description="EamA" evidence="7">
    <location>
        <begin position="2"/>
        <end position="131"/>
    </location>
</feature>
<name>A0A7W3J088_9ACTN</name>
<feature type="transmembrane region" description="Helical" evidence="6">
    <location>
        <begin position="30"/>
        <end position="50"/>
    </location>
</feature>
<evidence type="ECO:0000256" key="4">
    <source>
        <dbReference type="ARBA" id="ARBA00022989"/>
    </source>
</evidence>
<evidence type="ECO:0000256" key="5">
    <source>
        <dbReference type="ARBA" id="ARBA00023136"/>
    </source>
</evidence>
<feature type="transmembrane region" description="Helical" evidence="6">
    <location>
        <begin position="260"/>
        <end position="278"/>
    </location>
</feature>
<feature type="domain" description="EamA" evidence="7">
    <location>
        <begin position="151"/>
        <end position="276"/>
    </location>
</feature>
<feature type="transmembrane region" description="Helical" evidence="6">
    <location>
        <begin position="143"/>
        <end position="165"/>
    </location>
</feature>
<dbReference type="AlphaFoldDB" id="A0A7W3J088"/>
<dbReference type="RefSeq" id="WP_182538958.1">
    <property type="nucleotide sequence ID" value="NZ_JACGXA010000001.1"/>
</dbReference>
<feature type="transmembrane region" description="Helical" evidence="6">
    <location>
        <begin position="205"/>
        <end position="225"/>
    </location>
</feature>
<dbReference type="SUPFAM" id="SSF103481">
    <property type="entry name" value="Multidrug resistance efflux transporter EmrE"/>
    <property type="match status" value="2"/>
</dbReference>
<dbReference type="Pfam" id="PF00892">
    <property type="entry name" value="EamA"/>
    <property type="match status" value="2"/>
</dbReference>
<keyword evidence="5 6" id="KW-0472">Membrane</keyword>
<dbReference type="EMBL" id="JACGXA010000001">
    <property type="protein sequence ID" value="MBA8803809.1"/>
    <property type="molecule type" value="Genomic_DNA"/>
</dbReference>
<dbReference type="PANTHER" id="PTHR32322:SF2">
    <property type="entry name" value="EAMA DOMAIN-CONTAINING PROTEIN"/>
    <property type="match status" value="1"/>
</dbReference>
<evidence type="ECO:0000259" key="7">
    <source>
        <dbReference type="Pfam" id="PF00892"/>
    </source>
</evidence>
<comment type="similarity">
    <text evidence="2">Belongs to the EamA transporter family.</text>
</comment>
<feature type="transmembrane region" description="Helical" evidence="6">
    <location>
        <begin position="88"/>
        <end position="107"/>
    </location>
</feature>
<feature type="transmembrane region" description="Helical" evidence="6">
    <location>
        <begin position="177"/>
        <end position="199"/>
    </location>
</feature>
<dbReference type="GO" id="GO:0016020">
    <property type="term" value="C:membrane"/>
    <property type="evidence" value="ECO:0007669"/>
    <property type="project" value="UniProtKB-SubCell"/>
</dbReference>
<evidence type="ECO:0000256" key="6">
    <source>
        <dbReference type="SAM" id="Phobius"/>
    </source>
</evidence>
<keyword evidence="3 6" id="KW-0812">Transmembrane</keyword>
<evidence type="ECO:0000313" key="8">
    <source>
        <dbReference type="EMBL" id="MBA8803809.1"/>
    </source>
</evidence>
<keyword evidence="4 6" id="KW-1133">Transmembrane helix</keyword>
<feature type="transmembrane region" description="Helical" evidence="6">
    <location>
        <begin position="232"/>
        <end position="254"/>
    </location>
</feature>
<sequence length="279" mass="27801">MAIALALLAAVAYGLSDFVGGFFSQRVSPWAVALLSQFGGGLLVLTLTLVTSGSPTRTDLAWCVVAGLGNGFGTAFLYRGLASGRMGVVAPVSGVGAALLPVLTGLLGGERPAVLVWIGIALALPGIWLVSREPVDGHASAGGLGAGLADGVLAGLGFGTLFAALAQVPERAGFLPLALNQVVAALTVVAIASLLRTPWLPREPLALTGLVSGALGGLAMGAFLVATHHGYLSVTAVIASLYPAFTVLLAATVLREHVHRAQAVGLGLCAVAVAMVAAG</sequence>
<protein>
    <submittedName>
        <fullName evidence="8">Drug/metabolite transporter (DMT)-like permease</fullName>
    </submittedName>
</protein>
<organism evidence="8 9">
    <name type="scientific">Nocardioides ginsengisegetis</name>
    <dbReference type="NCBI Taxonomy" id="661491"/>
    <lineage>
        <taxon>Bacteria</taxon>
        <taxon>Bacillati</taxon>
        <taxon>Actinomycetota</taxon>
        <taxon>Actinomycetes</taxon>
        <taxon>Propionibacteriales</taxon>
        <taxon>Nocardioidaceae</taxon>
        <taxon>Nocardioides</taxon>
    </lineage>
</organism>
<comment type="caution">
    <text evidence="8">The sequence shown here is derived from an EMBL/GenBank/DDBJ whole genome shotgun (WGS) entry which is preliminary data.</text>
</comment>
<dbReference type="InterPro" id="IPR037185">
    <property type="entry name" value="EmrE-like"/>
</dbReference>
<feature type="transmembrane region" description="Helical" evidence="6">
    <location>
        <begin position="114"/>
        <end position="131"/>
    </location>
</feature>
<keyword evidence="9" id="KW-1185">Reference proteome</keyword>
<gene>
    <name evidence="8" type="ORF">FB382_002100</name>
</gene>
<evidence type="ECO:0000256" key="1">
    <source>
        <dbReference type="ARBA" id="ARBA00004141"/>
    </source>
</evidence>